<dbReference type="Gene3D" id="2.120.10.80">
    <property type="entry name" value="Kelch-type beta propeller"/>
    <property type="match status" value="1"/>
</dbReference>
<reference evidence="4 6" key="2">
    <citation type="journal article" date="2013" name="Nature">
        <title>Insights into bilaterian evolution from three spiralian genomes.</title>
        <authorList>
            <person name="Simakov O."/>
            <person name="Marletaz F."/>
            <person name="Cho S.J."/>
            <person name="Edsinger-Gonzales E."/>
            <person name="Havlak P."/>
            <person name="Hellsten U."/>
            <person name="Kuo D.H."/>
            <person name="Larsson T."/>
            <person name="Lv J."/>
            <person name="Arendt D."/>
            <person name="Savage R."/>
            <person name="Osoegawa K."/>
            <person name="de Jong P."/>
            <person name="Grimwood J."/>
            <person name="Chapman J.A."/>
            <person name="Shapiro H."/>
            <person name="Aerts A."/>
            <person name="Otillar R.P."/>
            <person name="Terry A.Y."/>
            <person name="Boore J.L."/>
            <person name="Grigoriev I.V."/>
            <person name="Lindberg D.R."/>
            <person name="Seaver E.C."/>
            <person name="Weisblat D.A."/>
            <person name="Putnam N.H."/>
            <person name="Rokhsar D.S."/>
        </authorList>
    </citation>
    <scope>NUCLEOTIDE SEQUENCE</scope>
    <source>
        <strain evidence="4 6">I ESC-2004</strain>
    </source>
</reference>
<gene>
    <name evidence="4" type="ORF">CAPTEDRAFT_23567</name>
</gene>
<dbReference type="InterPro" id="IPR011705">
    <property type="entry name" value="BACK"/>
</dbReference>
<keyword evidence="6" id="KW-1185">Reference proteome</keyword>
<evidence type="ECO:0000256" key="2">
    <source>
        <dbReference type="ARBA" id="ARBA00022737"/>
    </source>
</evidence>
<dbReference type="HOGENOM" id="CLU_004253_14_3_1"/>
<dbReference type="Proteomes" id="UP000014760">
    <property type="component" value="Unassembled WGS sequence"/>
</dbReference>
<dbReference type="Pfam" id="PF01344">
    <property type="entry name" value="Kelch_1"/>
    <property type="match status" value="3"/>
</dbReference>
<dbReference type="Gene3D" id="1.25.40.420">
    <property type="match status" value="1"/>
</dbReference>
<evidence type="ECO:0000313" key="5">
    <source>
        <dbReference type="EnsemblMetazoa" id="CapteP23567"/>
    </source>
</evidence>
<dbReference type="PROSITE" id="PS50097">
    <property type="entry name" value="BTB"/>
    <property type="match status" value="1"/>
</dbReference>
<feature type="non-terminal residue" evidence="4">
    <location>
        <position position="1"/>
    </location>
</feature>
<dbReference type="SMART" id="SM00875">
    <property type="entry name" value="BACK"/>
    <property type="match status" value="1"/>
</dbReference>
<feature type="domain" description="BTB" evidence="3">
    <location>
        <begin position="1"/>
        <end position="68"/>
    </location>
</feature>
<feature type="non-terminal residue" evidence="4">
    <location>
        <position position="437"/>
    </location>
</feature>
<dbReference type="SMART" id="SM00612">
    <property type="entry name" value="Kelch"/>
    <property type="match status" value="2"/>
</dbReference>
<dbReference type="InterPro" id="IPR000210">
    <property type="entry name" value="BTB/POZ_dom"/>
</dbReference>
<dbReference type="Gene3D" id="3.30.710.10">
    <property type="entry name" value="Potassium Channel Kv1.1, Chain A"/>
    <property type="match status" value="1"/>
</dbReference>
<dbReference type="PANTHER" id="PTHR45632:SF3">
    <property type="entry name" value="KELCH-LIKE PROTEIN 32"/>
    <property type="match status" value="1"/>
</dbReference>
<dbReference type="Pfam" id="PF07707">
    <property type="entry name" value="BACK"/>
    <property type="match status" value="1"/>
</dbReference>
<evidence type="ECO:0000259" key="3">
    <source>
        <dbReference type="PROSITE" id="PS50097"/>
    </source>
</evidence>
<organism evidence="4">
    <name type="scientific">Capitella teleta</name>
    <name type="common">Polychaete worm</name>
    <dbReference type="NCBI Taxonomy" id="283909"/>
    <lineage>
        <taxon>Eukaryota</taxon>
        <taxon>Metazoa</taxon>
        <taxon>Spiralia</taxon>
        <taxon>Lophotrochozoa</taxon>
        <taxon>Annelida</taxon>
        <taxon>Polychaeta</taxon>
        <taxon>Sedentaria</taxon>
        <taxon>Scolecida</taxon>
        <taxon>Capitellidae</taxon>
        <taxon>Capitella</taxon>
    </lineage>
</organism>
<keyword evidence="1" id="KW-0880">Kelch repeat</keyword>
<dbReference type="STRING" id="283909.R7TJ96"/>
<keyword evidence="2" id="KW-0677">Repeat</keyword>
<proteinExistence type="predicted"/>
<dbReference type="OrthoDB" id="45365at2759"/>
<dbReference type="InterPro" id="IPR015915">
    <property type="entry name" value="Kelch-typ_b-propeller"/>
</dbReference>
<evidence type="ECO:0000313" key="4">
    <source>
        <dbReference type="EMBL" id="ELT91621.1"/>
    </source>
</evidence>
<dbReference type="EnsemblMetazoa" id="CapteT23567">
    <property type="protein sequence ID" value="CapteP23567"/>
    <property type="gene ID" value="CapteG23567"/>
</dbReference>
<reference evidence="5" key="3">
    <citation type="submission" date="2015-06" db="UniProtKB">
        <authorList>
            <consortium name="EnsemblMetazoa"/>
        </authorList>
    </citation>
    <scope>IDENTIFICATION</scope>
</reference>
<dbReference type="CDD" id="cd18186">
    <property type="entry name" value="BTB_POZ_ZBTB_KLHL-like"/>
    <property type="match status" value="1"/>
</dbReference>
<dbReference type="EMBL" id="KB310405">
    <property type="protein sequence ID" value="ELT91621.1"/>
    <property type="molecule type" value="Genomic_DNA"/>
</dbReference>
<protein>
    <recommendedName>
        <fullName evidence="3">BTB domain-containing protein</fullName>
    </recommendedName>
</protein>
<sequence>CDVKLKVEKENFKAHRDVLSEASDYFSAMFSHNMKEKEQTVIELHEINPKGFIAMMDYFYHGHITVEPDNIEDVIEAARFFHIEWLVHICCDFLIRFLSLENYHIVLHLVDKYYLGDLRPGIFSFVSQNFMTLAEQPKFVELSYDLLHLLLSEDHYIDATESFIFNVVLKWLRHDEERAEHQSTLLPLIRYPLLEVETLENIPAEVMEVTSVKELVDDALLYNAHPTRQCLMSSDQASVRGSSDVVALYSAVYDAHEVNYKIPNLDGFFTEAIDTGFMQNFFEFASVASLGNFLFVAGGYWRNSWCSSPAFYSYNPRNRLWAQLSSMLIPRVSFSLCPAEKGLYAVAGIDHIVDEGRDQEIILNSVEFYDPEENLWSQVSDLPFGCFNCATAVIGDRLYASGGITDDPEDNVPVNYVHAYNPGERSWDVKARMNVER</sequence>
<dbReference type="InterPro" id="IPR006652">
    <property type="entry name" value="Kelch_1"/>
</dbReference>
<dbReference type="InterPro" id="IPR011333">
    <property type="entry name" value="SKP1/BTB/POZ_sf"/>
</dbReference>
<dbReference type="OMA" id="IRFHIME"/>
<dbReference type="AlphaFoldDB" id="R7TJ96"/>
<dbReference type="EMBL" id="AMQN01013696">
    <property type="status" value="NOT_ANNOTATED_CDS"/>
    <property type="molecule type" value="Genomic_DNA"/>
</dbReference>
<dbReference type="PANTHER" id="PTHR45632">
    <property type="entry name" value="LD33804P"/>
    <property type="match status" value="1"/>
</dbReference>
<reference evidence="6" key="1">
    <citation type="submission" date="2012-12" db="EMBL/GenBank/DDBJ databases">
        <authorList>
            <person name="Hellsten U."/>
            <person name="Grimwood J."/>
            <person name="Chapman J.A."/>
            <person name="Shapiro H."/>
            <person name="Aerts A."/>
            <person name="Otillar R.P."/>
            <person name="Terry A.Y."/>
            <person name="Boore J.L."/>
            <person name="Simakov O."/>
            <person name="Marletaz F."/>
            <person name="Cho S.-J."/>
            <person name="Edsinger-Gonzales E."/>
            <person name="Havlak P."/>
            <person name="Kuo D.-H."/>
            <person name="Larsson T."/>
            <person name="Lv J."/>
            <person name="Arendt D."/>
            <person name="Savage R."/>
            <person name="Osoegawa K."/>
            <person name="de Jong P."/>
            <person name="Lindberg D.R."/>
            <person name="Seaver E.C."/>
            <person name="Weisblat D.A."/>
            <person name="Putnam N.H."/>
            <person name="Grigoriev I.V."/>
            <person name="Rokhsar D.S."/>
        </authorList>
    </citation>
    <scope>NUCLEOTIDE SEQUENCE</scope>
    <source>
        <strain evidence="6">I ESC-2004</strain>
    </source>
</reference>
<dbReference type="SMART" id="SM00225">
    <property type="entry name" value="BTB"/>
    <property type="match status" value="1"/>
</dbReference>
<evidence type="ECO:0000313" key="6">
    <source>
        <dbReference type="Proteomes" id="UP000014760"/>
    </source>
</evidence>
<dbReference type="Pfam" id="PF00651">
    <property type="entry name" value="BTB"/>
    <property type="match status" value="1"/>
</dbReference>
<evidence type="ECO:0000256" key="1">
    <source>
        <dbReference type="ARBA" id="ARBA00022441"/>
    </source>
</evidence>
<name>R7TJ96_CAPTE</name>
<dbReference type="SUPFAM" id="SSF54695">
    <property type="entry name" value="POZ domain"/>
    <property type="match status" value="1"/>
</dbReference>
<dbReference type="SUPFAM" id="SSF117281">
    <property type="entry name" value="Kelch motif"/>
    <property type="match status" value="1"/>
</dbReference>
<accession>R7TJ96</accession>